<evidence type="ECO:0000313" key="1">
    <source>
        <dbReference type="EMBL" id="CAH1418208.1"/>
    </source>
</evidence>
<dbReference type="Proteomes" id="UP001157418">
    <property type="component" value="Unassembled WGS sequence"/>
</dbReference>
<keyword evidence="2" id="KW-1185">Reference proteome</keyword>
<name>A0AAU9LQG9_9ASTR</name>
<evidence type="ECO:0008006" key="3">
    <source>
        <dbReference type="Google" id="ProtNLM"/>
    </source>
</evidence>
<comment type="caution">
    <text evidence="1">The sequence shown here is derived from an EMBL/GenBank/DDBJ whole genome shotgun (WGS) entry which is preliminary data.</text>
</comment>
<sequence>MDLNVESSISTTQLNTNIVVVKAEDYYIRFPMKNIDDIPDYNDEIGLSIIAIVIDFDLNEGWYSFYCRDCSKKVSKNDDDTNDEPFTCDGCGGVSDVYSKMRVVIRVQYETGSASFVLFDRYVKDIIHRGNQWLMEKISKN</sequence>
<dbReference type="AlphaFoldDB" id="A0AAU9LQG9"/>
<protein>
    <recommendedName>
        <fullName evidence="3">Replication factor A C-terminal domain-containing protein</fullName>
    </recommendedName>
</protein>
<accession>A0AAU9LQG9</accession>
<dbReference type="InterPro" id="IPR012340">
    <property type="entry name" value="NA-bd_OB-fold"/>
</dbReference>
<gene>
    <name evidence="1" type="ORF">LVIROSA_LOCUS5818</name>
</gene>
<reference evidence="1 2" key="1">
    <citation type="submission" date="2022-01" db="EMBL/GenBank/DDBJ databases">
        <authorList>
            <person name="Xiong W."/>
            <person name="Schranz E."/>
        </authorList>
    </citation>
    <scope>NUCLEOTIDE SEQUENCE [LARGE SCALE GENOMIC DNA]</scope>
</reference>
<dbReference type="Gene3D" id="2.40.50.140">
    <property type="entry name" value="Nucleic acid-binding proteins"/>
    <property type="match status" value="1"/>
</dbReference>
<organism evidence="1 2">
    <name type="scientific">Lactuca virosa</name>
    <dbReference type="NCBI Taxonomy" id="75947"/>
    <lineage>
        <taxon>Eukaryota</taxon>
        <taxon>Viridiplantae</taxon>
        <taxon>Streptophyta</taxon>
        <taxon>Embryophyta</taxon>
        <taxon>Tracheophyta</taxon>
        <taxon>Spermatophyta</taxon>
        <taxon>Magnoliopsida</taxon>
        <taxon>eudicotyledons</taxon>
        <taxon>Gunneridae</taxon>
        <taxon>Pentapetalae</taxon>
        <taxon>asterids</taxon>
        <taxon>campanulids</taxon>
        <taxon>Asterales</taxon>
        <taxon>Asteraceae</taxon>
        <taxon>Cichorioideae</taxon>
        <taxon>Cichorieae</taxon>
        <taxon>Lactucinae</taxon>
        <taxon>Lactuca</taxon>
    </lineage>
</organism>
<dbReference type="SUPFAM" id="SSF50249">
    <property type="entry name" value="Nucleic acid-binding proteins"/>
    <property type="match status" value="1"/>
</dbReference>
<dbReference type="EMBL" id="CAKMRJ010000113">
    <property type="protein sequence ID" value="CAH1418208.1"/>
    <property type="molecule type" value="Genomic_DNA"/>
</dbReference>
<evidence type="ECO:0000313" key="2">
    <source>
        <dbReference type="Proteomes" id="UP001157418"/>
    </source>
</evidence>
<proteinExistence type="predicted"/>